<keyword evidence="3" id="KW-1185">Reference proteome</keyword>
<dbReference type="GO" id="GO:0005789">
    <property type="term" value="C:endoplasmic reticulum membrane"/>
    <property type="evidence" value="ECO:0007669"/>
    <property type="project" value="InterPro"/>
</dbReference>
<dbReference type="Proteomes" id="UP000053477">
    <property type="component" value="Unassembled WGS sequence"/>
</dbReference>
<feature type="compositionally biased region" description="Pro residues" evidence="1">
    <location>
        <begin position="117"/>
        <end position="130"/>
    </location>
</feature>
<dbReference type="PANTHER" id="PTHR28147">
    <property type="entry name" value="N-GLYCOSYLATION PROTEIN EOS1"/>
    <property type="match status" value="1"/>
</dbReference>
<dbReference type="AlphaFoldDB" id="A0A0H2R9U0"/>
<feature type="compositionally biased region" description="Polar residues" evidence="1">
    <location>
        <begin position="143"/>
        <end position="167"/>
    </location>
</feature>
<feature type="compositionally biased region" description="Low complexity" evidence="1">
    <location>
        <begin position="131"/>
        <end position="142"/>
    </location>
</feature>
<evidence type="ECO:0000313" key="3">
    <source>
        <dbReference type="Proteomes" id="UP000053477"/>
    </source>
</evidence>
<proteinExistence type="predicted"/>
<dbReference type="OrthoDB" id="2139606at2759"/>
<dbReference type="InParanoid" id="A0A0H2R9U0"/>
<dbReference type="EMBL" id="KQ086104">
    <property type="protein sequence ID" value="KLO08147.1"/>
    <property type="molecule type" value="Genomic_DNA"/>
</dbReference>
<feature type="compositionally biased region" description="Basic residues" evidence="1">
    <location>
        <begin position="66"/>
        <end position="86"/>
    </location>
</feature>
<dbReference type="InterPro" id="IPR021100">
    <property type="entry name" value="N-glycosylation_EOS1"/>
</dbReference>
<dbReference type="PANTHER" id="PTHR28147:SF1">
    <property type="entry name" value="N-GLYCOSYLATION PROTEIN EOS1"/>
    <property type="match status" value="1"/>
</dbReference>
<gene>
    <name evidence="2" type="ORF">SCHPADRAFT_894101</name>
</gene>
<feature type="compositionally biased region" description="Acidic residues" evidence="1">
    <location>
        <begin position="184"/>
        <end position="194"/>
    </location>
</feature>
<dbReference type="GO" id="GO:0034599">
    <property type="term" value="P:cellular response to oxidative stress"/>
    <property type="evidence" value="ECO:0007669"/>
    <property type="project" value="InterPro"/>
</dbReference>
<sequence length="451" mass="49538">MSSTTTRPTVDVGEPSSSASSSSASPVFAGGANASDSRKRGHSLSAHHHPQALALAHPPSVASSSSHHHHHNSHNQHQHHDKRRRTKAEDGVGGGGQRSKSQAELVRALPPGLLITPNPPPLFAVPPAPSAPQQTQQTQAAPLSQSKRASSSPQFVRPRSGSSSSATVVVEPTPSPYRAAYMDESSDDDEREEDDALYLSRTARSYSQSHMRPRKVNVAAVNRWREEQLSEGSPIRGPPFIGETETELEEEPIRPDQIPQNQSLIPLLVEFLVPYLFEATRWLSVVPAVFGTLYNMHNVIHPPPSVNVTSIDYAISALWSILTGFQCLALTTGLLTRWKVYYATLSTLIRLVALQAICWPATHFTLVLFNHSKRPVVCWAIIGTTTCFSRSVQLWVTSNILVGRNSRGEGRLGPRRWDWGEVGRRCVLPAGFLYFITTWLLLLKGELLGFS</sequence>
<protein>
    <recommendedName>
        <fullName evidence="4">N-glycosylation protein EOS1</fullName>
    </recommendedName>
</protein>
<organism evidence="2 3">
    <name type="scientific">Schizopora paradoxa</name>
    <dbReference type="NCBI Taxonomy" id="27342"/>
    <lineage>
        <taxon>Eukaryota</taxon>
        <taxon>Fungi</taxon>
        <taxon>Dikarya</taxon>
        <taxon>Basidiomycota</taxon>
        <taxon>Agaricomycotina</taxon>
        <taxon>Agaricomycetes</taxon>
        <taxon>Hymenochaetales</taxon>
        <taxon>Schizoporaceae</taxon>
        <taxon>Schizopora</taxon>
    </lineage>
</organism>
<feature type="region of interest" description="Disordered" evidence="1">
    <location>
        <begin position="229"/>
        <end position="254"/>
    </location>
</feature>
<accession>A0A0H2R9U0</accession>
<dbReference type="GO" id="GO:0006487">
    <property type="term" value="P:protein N-linked glycosylation"/>
    <property type="evidence" value="ECO:0007669"/>
    <property type="project" value="TreeGrafter"/>
</dbReference>
<dbReference type="Pfam" id="PF12326">
    <property type="entry name" value="EOS1"/>
    <property type="match status" value="1"/>
</dbReference>
<feature type="region of interest" description="Disordered" evidence="1">
    <location>
        <begin position="1"/>
        <end position="194"/>
    </location>
</feature>
<evidence type="ECO:0000256" key="1">
    <source>
        <dbReference type="SAM" id="MobiDB-lite"/>
    </source>
</evidence>
<evidence type="ECO:0000313" key="2">
    <source>
        <dbReference type="EMBL" id="KLO08147.1"/>
    </source>
</evidence>
<feature type="compositionally biased region" description="Basic residues" evidence="1">
    <location>
        <begin position="39"/>
        <end position="50"/>
    </location>
</feature>
<reference evidence="2 3" key="1">
    <citation type="submission" date="2015-04" db="EMBL/GenBank/DDBJ databases">
        <title>Complete genome sequence of Schizopora paradoxa KUC8140, a cosmopolitan wood degrader in East Asia.</title>
        <authorList>
            <consortium name="DOE Joint Genome Institute"/>
            <person name="Min B."/>
            <person name="Park H."/>
            <person name="Jang Y."/>
            <person name="Kim J.-J."/>
            <person name="Kim K.H."/>
            <person name="Pangilinan J."/>
            <person name="Lipzen A."/>
            <person name="Riley R."/>
            <person name="Grigoriev I.V."/>
            <person name="Spatafora J.W."/>
            <person name="Choi I.-G."/>
        </authorList>
    </citation>
    <scope>NUCLEOTIDE SEQUENCE [LARGE SCALE GENOMIC DNA]</scope>
    <source>
        <strain evidence="2 3">KUC8140</strain>
    </source>
</reference>
<dbReference type="STRING" id="27342.A0A0H2R9U0"/>
<feature type="compositionally biased region" description="Low complexity" evidence="1">
    <location>
        <begin position="51"/>
        <end position="65"/>
    </location>
</feature>
<evidence type="ECO:0008006" key="4">
    <source>
        <dbReference type="Google" id="ProtNLM"/>
    </source>
</evidence>
<name>A0A0H2R9U0_9AGAM</name>
<feature type="compositionally biased region" description="Low complexity" evidence="1">
    <location>
        <begin position="16"/>
        <end position="25"/>
    </location>
</feature>